<evidence type="ECO:0000313" key="2">
    <source>
        <dbReference type="EMBL" id="EFJ24885.1"/>
    </source>
</evidence>
<accession>D8RSL2</accession>
<feature type="compositionally biased region" description="Polar residues" evidence="1">
    <location>
        <begin position="131"/>
        <end position="146"/>
    </location>
</feature>
<sequence>MASLTYEWERPPQLQVWRLCRKHDNNPNYRSEKCPIVELKEILHTELIDTVPFESSKVDGFTATARHRVPCNHRSLLRSNGVFLLFKDILEIKDEKKKLAVHAAPYKSDEVIKKQAHFCLSDTAISHKNSAWDANSKDSQNYNSGSESKDNTKNSVVLTINT</sequence>
<feature type="compositionally biased region" description="Polar residues" evidence="1">
    <location>
        <begin position="153"/>
        <end position="162"/>
    </location>
</feature>
<dbReference type="AlphaFoldDB" id="D8RSL2"/>
<protein>
    <submittedName>
        <fullName evidence="2">Uncharacterized protein</fullName>
    </submittedName>
</protein>
<organism evidence="3">
    <name type="scientific">Selaginella moellendorffii</name>
    <name type="common">Spikemoss</name>
    <dbReference type="NCBI Taxonomy" id="88036"/>
    <lineage>
        <taxon>Eukaryota</taxon>
        <taxon>Viridiplantae</taxon>
        <taxon>Streptophyta</taxon>
        <taxon>Embryophyta</taxon>
        <taxon>Tracheophyta</taxon>
        <taxon>Lycopodiopsida</taxon>
        <taxon>Selaginellales</taxon>
        <taxon>Selaginellaceae</taxon>
        <taxon>Selaginella</taxon>
    </lineage>
</organism>
<dbReference type="HOGENOM" id="CLU_123588_0_0_1"/>
<dbReference type="EMBL" id="GL377588">
    <property type="protein sequence ID" value="EFJ24885.1"/>
    <property type="molecule type" value="Genomic_DNA"/>
</dbReference>
<dbReference type="Gramene" id="EFJ24885">
    <property type="protein sequence ID" value="EFJ24885"/>
    <property type="gene ID" value="SELMODRAFT_414389"/>
</dbReference>
<evidence type="ECO:0000256" key="1">
    <source>
        <dbReference type="SAM" id="MobiDB-lite"/>
    </source>
</evidence>
<dbReference type="KEGG" id="smo:SELMODRAFT_414389"/>
<dbReference type="Proteomes" id="UP000001514">
    <property type="component" value="Unassembled WGS sequence"/>
</dbReference>
<gene>
    <name evidence="2" type="ORF">SELMODRAFT_414389</name>
</gene>
<feature type="region of interest" description="Disordered" evidence="1">
    <location>
        <begin position="131"/>
        <end position="162"/>
    </location>
</feature>
<evidence type="ECO:0000313" key="3">
    <source>
        <dbReference type="Proteomes" id="UP000001514"/>
    </source>
</evidence>
<dbReference type="InParanoid" id="D8RSL2"/>
<name>D8RSL2_SELML</name>
<keyword evidence="3" id="KW-1185">Reference proteome</keyword>
<proteinExistence type="predicted"/>
<reference evidence="2 3" key="1">
    <citation type="journal article" date="2011" name="Science">
        <title>The Selaginella genome identifies genetic changes associated with the evolution of vascular plants.</title>
        <authorList>
            <person name="Banks J.A."/>
            <person name="Nishiyama T."/>
            <person name="Hasebe M."/>
            <person name="Bowman J.L."/>
            <person name="Gribskov M."/>
            <person name="dePamphilis C."/>
            <person name="Albert V.A."/>
            <person name="Aono N."/>
            <person name="Aoyama T."/>
            <person name="Ambrose B.A."/>
            <person name="Ashton N.W."/>
            <person name="Axtell M.J."/>
            <person name="Barker E."/>
            <person name="Barker M.S."/>
            <person name="Bennetzen J.L."/>
            <person name="Bonawitz N.D."/>
            <person name="Chapple C."/>
            <person name="Cheng C."/>
            <person name="Correa L.G."/>
            <person name="Dacre M."/>
            <person name="DeBarry J."/>
            <person name="Dreyer I."/>
            <person name="Elias M."/>
            <person name="Engstrom E.M."/>
            <person name="Estelle M."/>
            <person name="Feng L."/>
            <person name="Finet C."/>
            <person name="Floyd S.K."/>
            <person name="Frommer W.B."/>
            <person name="Fujita T."/>
            <person name="Gramzow L."/>
            <person name="Gutensohn M."/>
            <person name="Harholt J."/>
            <person name="Hattori M."/>
            <person name="Heyl A."/>
            <person name="Hirai T."/>
            <person name="Hiwatashi Y."/>
            <person name="Ishikawa M."/>
            <person name="Iwata M."/>
            <person name="Karol K.G."/>
            <person name="Koehler B."/>
            <person name="Kolukisaoglu U."/>
            <person name="Kubo M."/>
            <person name="Kurata T."/>
            <person name="Lalonde S."/>
            <person name="Li K."/>
            <person name="Li Y."/>
            <person name="Litt A."/>
            <person name="Lyons E."/>
            <person name="Manning G."/>
            <person name="Maruyama T."/>
            <person name="Michael T.P."/>
            <person name="Mikami K."/>
            <person name="Miyazaki S."/>
            <person name="Morinaga S."/>
            <person name="Murata T."/>
            <person name="Mueller-Roeber B."/>
            <person name="Nelson D.R."/>
            <person name="Obara M."/>
            <person name="Oguri Y."/>
            <person name="Olmstead R.G."/>
            <person name="Onodera N."/>
            <person name="Petersen B.L."/>
            <person name="Pils B."/>
            <person name="Prigge M."/>
            <person name="Rensing S.A."/>
            <person name="Riano-Pachon D.M."/>
            <person name="Roberts A.W."/>
            <person name="Sato Y."/>
            <person name="Scheller H.V."/>
            <person name="Schulz B."/>
            <person name="Schulz C."/>
            <person name="Shakirov E.V."/>
            <person name="Shibagaki N."/>
            <person name="Shinohara N."/>
            <person name="Shippen D.E."/>
            <person name="Soerensen I."/>
            <person name="Sotooka R."/>
            <person name="Sugimoto N."/>
            <person name="Sugita M."/>
            <person name="Sumikawa N."/>
            <person name="Tanurdzic M."/>
            <person name="Theissen G."/>
            <person name="Ulvskov P."/>
            <person name="Wakazuki S."/>
            <person name="Weng J.K."/>
            <person name="Willats W.W."/>
            <person name="Wipf D."/>
            <person name="Wolf P.G."/>
            <person name="Yang L."/>
            <person name="Zimmer A.D."/>
            <person name="Zhu Q."/>
            <person name="Mitros T."/>
            <person name="Hellsten U."/>
            <person name="Loque D."/>
            <person name="Otillar R."/>
            <person name="Salamov A."/>
            <person name="Schmutz J."/>
            <person name="Shapiro H."/>
            <person name="Lindquist E."/>
            <person name="Lucas S."/>
            <person name="Rokhsar D."/>
            <person name="Grigoriev I.V."/>
        </authorList>
    </citation>
    <scope>NUCLEOTIDE SEQUENCE [LARGE SCALE GENOMIC DNA]</scope>
</reference>